<keyword evidence="1 7" id="KW-1003">Cell membrane</keyword>
<evidence type="ECO:0000256" key="7">
    <source>
        <dbReference type="HAMAP-Rule" id="MF_02065"/>
    </source>
</evidence>
<evidence type="ECO:0000256" key="2">
    <source>
        <dbReference type="ARBA" id="ARBA00022692"/>
    </source>
</evidence>
<evidence type="ECO:0000313" key="9">
    <source>
        <dbReference type="Proteomes" id="UP000255423"/>
    </source>
</evidence>
<dbReference type="CDD" id="cd08010">
    <property type="entry name" value="MltG_like"/>
    <property type="match status" value="1"/>
</dbReference>
<keyword evidence="6 7" id="KW-0961">Cell wall biogenesis/degradation</keyword>
<dbReference type="GO" id="GO:0005886">
    <property type="term" value="C:plasma membrane"/>
    <property type="evidence" value="ECO:0007669"/>
    <property type="project" value="UniProtKB-SubCell"/>
</dbReference>
<dbReference type="HAMAP" id="MF_02065">
    <property type="entry name" value="MltG"/>
    <property type="match status" value="1"/>
</dbReference>
<comment type="catalytic activity">
    <reaction evidence="7">
        <text>a peptidoglycan chain = a peptidoglycan chain with N-acetyl-1,6-anhydromuramyl-[peptide] at the reducing end + a peptidoglycan chain with N-acetylglucosamine at the non-reducing end.</text>
        <dbReference type="EC" id="4.2.2.29"/>
    </reaction>
</comment>
<keyword evidence="3 7" id="KW-1133">Transmembrane helix</keyword>
<dbReference type="InterPro" id="IPR003770">
    <property type="entry name" value="MLTG-like"/>
</dbReference>
<comment type="function">
    <text evidence="7">Functions as a peptidoglycan terminase that cleaves nascent peptidoglycan strands endolytically to terminate their elongation.</text>
</comment>
<feature type="site" description="Important for catalytic activity" evidence="7">
    <location>
        <position position="237"/>
    </location>
</feature>
<proteinExistence type="inferred from homology"/>
<accession>A0A380S6U8</accession>
<organism evidence="8 9">
    <name type="scientific">Fibrobacter succinogenes</name>
    <name type="common">Bacteroides succinogenes</name>
    <dbReference type="NCBI Taxonomy" id="833"/>
    <lineage>
        <taxon>Bacteria</taxon>
        <taxon>Pseudomonadati</taxon>
        <taxon>Fibrobacterota</taxon>
        <taxon>Fibrobacteria</taxon>
        <taxon>Fibrobacterales</taxon>
        <taxon>Fibrobacteraceae</taxon>
        <taxon>Fibrobacter</taxon>
    </lineage>
</organism>
<reference evidence="8 9" key="1">
    <citation type="submission" date="2017-08" db="EMBL/GenBank/DDBJ databases">
        <authorList>
            <person name="de Groot N.N."/>
        </authorList>
    </citation>
    <scope>NUCLEOTIDE SEQUENCE [LARGE SCALE GENOMIC DNA]</scope>
    <source>
        <strain evidence="8 9">HM2</strain>
    </source>
</reference>
<keyword evidence="5 7" id="KW-0456">Lyase</keyword>
<evidence type="ECO:0000256" key="6">
    <source>
        <dbReference type="ARBA" id="ARBA00023316"/>
    </source>
</evidence>
<dbReference type="Gene3D" id="3.30.1490.480">
    <property type="entry name" value="Endolytic murein transglycosylase"/>
    <property type="match status" value="1"/>
</dbReference>
<dbReference type="Pfam" id="PF02618">
    <property type="entry name" value="YceG"/>
    <property type="match status" value="1"/>
</dbReference>
<name>A0A380S6U8_FIBSU</name>
<dbReference type="Proteomes" id="UP000255423">
    <property type="component" value="Unassembled WGS sequence"/>
</dbReference>
<dbReference type="AlphaFoldDB" id="A0A380S6U8"/>
<dbReference type="EMBL" id="UHJL01000003">
    <property type="protein sequence ID" value="SUQ24952.1"/>
    <property type="molecule type" value="Genomic_DNA"/>
</dbReference>
<dbReference type="Gene3D" id="3.30.160.60">
    <property type="entry name" value="Classic Zinc Finger"/>
    <property type="match status" value="1"/>
</dbReference>
<dbReference type="EC" id="4.2.2.29" evidence="7"/>
<evidence type="ECO:0000256" key="3">
    <source>
        <dbReference type="ARBA" id="ARBA00022989"/>
    </source>
</evidence>
<evidence type="ECO:0000256" key="4">
    <source>
        <dbReference type="ARBA" id="ARBA00023136"/>
    </source>
</evidence>
<evidence type="ECO:0000313" key="8">
    <source>
        <dbReference type="EMBL" id="SUQ24952.1"/>
    </source>
</evidence>
<gene>
    <name evidence="7" type="primary">mltG</name>
    <name evidence="8" type="ORF">SAMN05661053_2366</name>
</gene>
<sequence length="358" mass="40656">MLYEYTFYFANPLHFLLNFYAMKKIFSITAIILLLIAVFAYFHVNQRLSAVSLNENTVILEIPKGSSPTKVLQILHEKGVWTDDLAFNLWCKLNKPALKAGWYEVPAHQTLDELTELFESGKNAVRKVTIPEGRASWEIPAYLQKSFPNLDTARWNKLVQDPKFARSLGIEGNSLEGYLLPDTYPFAINSDEESILRQMVAANFKVRDEMKQRKGSKWETLGNWHRVLTLASVVEEETGIPDERPLIAGVFHNRLKIGMPLGADPTVRFIFKNLTGPIYKSQLNSDSPYNTRKFPGLMPGPISNPGRKAIEATLFPDKTEALYFVAKDDGSHTHFFSTNLADHNKYKDVAAKNRGEKK</sequence>
<dbReference type="GO" id="GO:0009252">
    <property type="term" value="P:peptidoglycan biosynthetic process"/>
    <property type="evidence" value="ECO:0007669"/>
    <property type="project" value="UniProtKB-UniRule"/>
</dbReference>
<protein>
    <recommendedName>
        <fullName evidence="7">Endolytic murein transglycosylase</fullName>
        <ecNumber evidence="7">4.2.2.29</ecNumber>
    </recommendedName>
    <alternativeName>
        <fullName evidence="7">Peptidoglycan lytic transglycosylase</fullName>
    </alternativeName>
    <alternativeName>
        <fullName evidence="7">Peptidoglycan polymerization terminase</fullName>
    </alternativeName>
</protein>
<dbReference type="PANTHER" id="PTHR30518">
    <property type="entry name" value="ENDOLYTIC MUREIN TRANSGLYCOSYLASE"/>
    <property type="match status" value="1"/>
</dbReference>
<dbReference type="GO" id="GO:0071555">
    <property type="term" value="P:cell wall organization"/>
    <property type="evidence" value="ECO:0007669"/>
    <property type="project" value="UniProtKB-KW"/>
</dbReference>
<dbReference type="PANTHER" id="PTHR30518:SF2">
    <property type="entry name" value="ENDOLYTIC MUREIN TRANSGLYCOSYLASE"/>
    <property type="match status" value="1"/>
</dbReference>
<evidence type="ECO:0000256" key="1">
    <source>
        <dbReference type="ARBA" id="ARBA00022475"/>
    </source>
</evidence>
<dbReference type="NCBIfam" id="TIGR00247">
    <property type="entry name" value="endolytic transglycosylase MltG"/>
    <property type="match status" value="1"/>
</dbReference>
<feature type="transmembrane region" description="Helical" evidence="7">
    <location>
        <begin position="25"/>
        <end position="44"/>
    </location>
</feature>
<evidence type="ECO:0000256" key="5">
    <source>
        <dbReference type="ARBA" id="ARBA00023239"/>
    </source>
</evidence>
<comment type="similarity">
    <text evidence="7">Belongs to the transglycosylase MltG family.</text>
</comment>
<dbReference type="GO" id="GO:0008932">
    <property type="term" value="F:lytic endotransglycosylase activity"/>
    <property type="evidence" value="ECO:0007669"/>
    <property type="project" value="UniProtKB-UniRule"/>
</dbReference>
<keyword evidence="4 7" id="KW-0472">Membrane</keyword>
<comment type="subcellular location">
    <subcellularLocation>
        <location evidence="7">Cell membrane</location>
        <topology evidence="7">Single-pass membrane protein</topology>
    </subcellularLocation>
</comment>
<keyword evidence="2 7" id="KW-0812">Transmembrane</keyword>